<proteinExistence type="inferred from homology"/>
<dbReference type="Pfam" id="PF07743">
    <property type="entry name" value="HSCB_C"/>
    <property type="match status" value="1"/>
</dbReference>
<dbReference type="Gene3D" id="1.20.1280.20">
    <property type="entry name" value="HscB, C-terminal domain"/>
    <property type="match status" value="1"/>
</dbReference>
<dbReference type="InterPro" id="IPR036386">
    <property type="entry name" value="HscB_C_sf"/>
</dbReference>
<dbReference type="Gene3D" id="1.10.287.110">
    <property type="entry name" value="DnaJ domain"/>
    <property type="match status" value="1"/>
</dbReference>
<dbReference type="InterPro" id="IPR036869">
    <property type="entry name" value="J_dom_sf"/>
</dbReference>
<gene>
    <name evidence="4 7" type="primary">hscB</name>
    <name evidence="7" type="ORF">GCWU000324_00219</name>
</gene>
<dbReference type="GO" id="GO:0044571">
    <property type="term" value="P:[2Fe-2S] cluster assembly"/>
    <property type="evidence" value="ECO:0007669"/>
    <property type="project" value="InterPro"/>
</dbReference>
<dbReference type="GO" id="GO:0051087">
    <property type="term" value="F:protein-folding chaperone binding"/>
    <property type="evidence" value="ECO:0007669"/>
    <property type="project" value="InterPro"/>
</dbReference>
<dbReference type="PANTHER" id="PTHR14021:SF15">
    <property type="entry name" value="IRON-SULFUR CLUSTER CO-CHAPERONE PROTEIN HSCB"/>
    <property type="match status" value="1"/>
</dbReference>
<evidence type="ECO:0000313" key="7">
    <source>
        <dbReference type="EMBL" id="EEP68325.1"/>
    </source>
</evidence>
<organism evidence="7 8">
    <name type="scientific">Kingella oralis ATCC 51147</name>
    <dbReference type="NCBI Taxonomy" id="629741"/>
    <lineage>
        <taxon>Bacteria</taxon>
        <taxon>Pseudomonadati</taxon>
        <taxon>Pseudomonadota</taxon>
        <taxon>Betaproteobacteria</taxon>
        <taxon>Neisseriales</taxon>
        <taxon>Neisseriaceae</taxon>
        <taxon>Kingella</taxon>
    </lineage>
</organism>
<evidence type="ECO:0000313" key="8">
    <source>
        <dbReference type="Proteomes" id="UP000003009"/>
    </source>
</evidence>
<evidence type="ECO:0000256" key="5">
    <source>
        <dbReference type="SAM" id="Coils"/>
    </source>
</evidence>
<dbReference type="GO" id="GO:0006457">
    <property type="term" value="P:protein folding"/>
    <property type="evidence" value="ECO:0007669"/>
    <property type="project" value="UniProtKB-UniRule"/>
</dbReference>
<dbReference type="HAMAP" id="MF_00682">
    <property type="entry name" value="HscB"/>
    <property type="match status" value="1"/>
</dbReference>
<dbReference type="PROSITE" id="PS50076">
    <property type="entry name" value="DNAJ_2"/>
    <property type="match status" value="1"/>
</dbReference>
<evidence type="ECO:0000256" key="3">
    <source>
        <dbReference type="ARBA" id="ARBA00025596"/>
    </source>
</evidence>
<evidence type="ECO:0000256" key="2">
    <source>
        <dbReference type="ARBA" id="ARBA00023186"/>
    </source>
</evidence>
<dbReference type="HOGENOM" id="CLU_068529_2_0_4"/>
<dbReference type="Pfam" id="PF00226">
    <property type="entry name" value="DnaJ"/>
    <property type="match status" value="1"/>
</dbReference>
<evidence type="ECO:0000256" key="1">
    <source>
        <dbReference type="ARBA" id="ARBA00010476"/>
    </source>
</evidence>
<dbReference type="EMBL" id="ACJW02000002">
    <property type="protein sequence ID" value="EEP68325.1"/>
    <property type="molecule type" value="Genomic_DNA"/>
</dbReference>
<dbReference type="SUPFAM" id="SSF46565">
    <property type="entry name" value="Chaperone J-domain"/>
    <property type="match status" value="1"/>
</dbReference>
<dbReference type="CDD" id="cd06257">
    <property type="entry name" value="DnaJ"/>
    <property type="match status" value="1"/>
</dbReference>
<dbReference type="SUPFAM" id="SSF47144">
    <property type="entry name" value="HSC20 (HSCB), C-terminal oligomerisation domain"/>
    <property type="match status" value="1"/>
</dbReference>
<dbReference type="NCBIfam" id="TIGR00714">
    <property type="entry name" value="hscB"/>
    <property type="match status" value="1"/>
</dbReference>
<dbReference type="AlphaFoldDB" id="C4GH87"/>
<dbReference type="InterPro" id="IPR004640">
    <property type="entry name" value="HscB"/>
</dbReference>
<name>C4GH87_9NEIS</name>
<protein>
    <recommendedName>
        <fullName evidence="4">Co-chaperone protein HscB homolog</fullName>
    </recommendedName>
</protein>
<reference evidence="7" key="1">
    <citation type="submission" date="2009-04" db="EMBL/GenBank/DDBJ databases">
        <authorList>
            <person name="Weinstock G."/>
            <person name="Sodergren E."/>
            <person name="Clifton S."/>
            <person name="Fulton L."/>
            <person name="Fulton B."/>
            <person name="Courtney L."/>
            <person name="Fronick C."/>
            <person name="Harrison M."/>
            <person name="Strong C."/>
            <person name="Farmer C."/>
            <person name="Delahaunty K."/>
            <person name="Markovic C."/>
            <person name="Hall O."/>
            <person name="Minx P."/>
            <person name="Tomlinson C."/>
            <person name="Mitreva M."/>
            <person name="Nelson J."/>
            <person name="Hou S."/>
            <person name="Wollam A."/>
            <person name="Pepin K.H."/>
            <person name="Johnson M."/>
            <person name="Bhonagiri V."/>
            <person name="Nash W.E."/>
            <person name="Warren W."/>
            <person name="Chinwalla A."/>
            <person name="Mardis E.R."/>
            <person name="Wilson R.K."/>
        </authorList>
    </citation>
    <scope>NUCLEOTIDE SEQUENCE [LARGE SCALE GENOMIC DNA]</scope>
    <source>
        <strain evidence="7">ATCC 51147</strain>
    </source>
</reference>
<keyword evidence="8" id="KW-1185">Reference proteome</keyword>
<keyword evidence="5" id="KW-0175">Coiled coil</keyword>
<comment type="subunit">
    <text evidence="4">Interacts with HscA and stimulates its ATPase activity.</text>
</comment>
<feature type="domain" description="J" evidence="6">
    <location>
        <begin position="3"/>
        <end position="75"/>
    </location>
</feature>
<dbReference type="GeneID" id="84907333"/>
<dbReference type="InterPro" id="IPR009073">
    <property type="entry name" value="HscB_oligo_C"/>
</dbReference>
<dbReference type="SMART" id="SM00271">
    <property type="entry name" value="DnaJ"/>
    <property type="match status" value="1"/>
</dbReference>
<dbReference type="STRING" id="629741.GCWU000324_00219"/>
<evidence type="ECO:0000256" key="4">
    <source>
        <dbReference type="HAMAP-Rule" id="MF_00682"/>
    </source>
</evidence>
<feature type="coiled-coil region" evidence="5">
    <location>
        <begin position="101"/>
        <end position="135"/>
    </location>
</feature>
<dbReference type="GO" id="GO:1990230">
    <property type="term" value="C:iron-sulfur cluster transfer complex"/>
    <property type="evidence" value="ECO:0007669"/>
    <property type="project" value="TreeGrafter"/>
</dbReference>
<accession>C4GH87</accession>
<dbReference type="PANTHER" id="PTHR14021">
    <property type="entry name" value="IRON-SULFUR CLUSTER CO-CHAPERONE PROTEIN HSCB"/>
    <property type="match status" value="1"/>
</dbReference>
<evidence type="ECO:0000259" key="6">
    <source>
        <dbReference type="PROSITE" id="PS50076"/>
    </source>
</evidence>
<sequence>MSQYFQLFNLPEQYPLDTAALEQRYRALAAQFHPDKHTTANPFEQKQALMMSATLNQAYTTLQSPIDRAAYILQQRNIHPDDPHNTQIDPEFLMQQMQWRETLAEAQAEQNTAELHALQNEIAQAQTQLYQQLEHAFNQQDYPVASDLVRQGRFLDKLHREIQNALD</sequence>
<dbReference type="RefSeq" id="WP_003793467.1">
    <property type="nucleotide sequence ID" value="NZ_GG665871.1"/>
</dbReference>
<dbReference type="InterPro" id="IPR001623">
    <property type="entry name" value="DnaJ_domain"/>
</dbReference>
<comment type="function">
    <text evidence="3 4">Co-chaperone involved in the maturation of iron-sulfur cluster-containing proteins. Seems to help targeting proteins to be folded toward HscA.</text>
</comment>
<dbReference type="GO" id="GO:0051259">
    <property type="term" value="P:protein complex oligomerization"/>
    <property type="evidence" value="ECO:0007669"/>
    <property type="project" value="InterPro"/>
</dbReference>
<dbReference type="Proteomes" id="UP000003009">
    <property type="component" value="Unassembled WGS sequence"/>
</dbReference>
<dbReference type="OrthoDB" id="287587at2"/>
<comment type="caution">
    <text evidence="7">The sequence shown here is derived from an EMBL/GenBank/DDBJ whole genome shotgun (WGS) entry which is preliminary data.</text>
</comment>
<comment type="similarity">
    <text evidence="1 4">Belongs to the HscB family.</text>
</comment>
<keyword evidence="2 4" id="KW-0143">Chaperone</keyword>
<dbReference type="GO" id="GO:0001671">
    <property type="term" value="F:ATPase activator activity"/>
    <property type="evidence" value="ECO:0007669"/>
    <property type="project" value="InterPro"/>
</dbReference>